<comment type="similarity">
    <text evidence="1">Belongs to the CapA family.</text>
</comment>
<accession>A0A9N8WP93</accession>
<feature type="domain" description="Capsule synthesis protein CapA" evidence="2">
    <location>
        <begin position="10"/>
        <end position="83"/>
    </location>
</feature>
<dbReference type="PANTHER" id="PTHR33393:SF11">
    <property type="entry name" value="POLYGLUTAMINE SYNTHESIS ACCESSORY PROTEIN RV0574C-RELATED"/>
    <property type="match status" value="1"/>
</dbReference>
<dbReference type="AlphaFoldDB" id="A0A9N8WP93"/>
<dbReference type="PANTHER" id="PTHR33393">
    <property type="entry name" value="POLYGLUTAMINE SYNTHESIS ACCESSORY PROTEIN RV0574C-RELATED"/>
    <property type="match status" value="1"/>
</dbReference>
<protein>
    <submittedName>
        <fullName evidence="3">5940_t:CDS:1</fullName>
    </submittedName>
</protein>
<proteinExistence type="inferred from homology"/>
<dbReference type="Proteomes" id="UP000789739">
    <property type="component" value="Unassembled WGS sequence"/>
</dbReference>
<evidence type="ECO:0000259" key="2">
    <source>
        <dbReference type="Pfam" id="PF09587"/>
    </source>
</evidence>
<keyword evidence="4" id="KW-1185">Reference proteome</keyword>
<comment type="caution">
    <text evidence="3">The sequence shown here is derived from an EMBL/GenBank/DDBJ whole genome shotgun (WGS) entry which is preliminary data.</text>
</comment>
<sequence>MSAATGQFKVNIVGDIMLDRLINKKIFEGRWPTKYTYPYGNTLDVLKDCDFFIGNLETSITKHSVKWPKTFNFRMFPEHIQAILNLVPYSSSILSHDSTLNHVQLPYTSRANPLYLSLANNHVLDYNYQGYKDTVESLNANEINYAGVGEDQNEAMRPCIINFQDREGK</sequence>
<dbReference type="InterPro" id="IPR052169">
    <property type="entry name" value="CW_Biosynth-Accessory"/>
</dbReference>
<organism evidence="3 4">
    <name type="scientific">Paraglomus brasilianum</name>
    <dbReference type="NCBI Taxonomy" id="144538"/>
    <lineage>
        <taxon>Eukaryota</taxon>
        <taxon>Fungi</taxon>
        <taxon>Fungi incertae sedis</taxon>
        <taxon>Mucoromycota</taxon>
        <taxon>Glomeromycotina</taxon>
        <taxon>Glomeromycetes</taxon>
        <taxon>Paraglomerales</taxon>
        <taxon>Paraglomeraceae</taxon>
        <taxon>Paraglomus</taxon>
    </lineage>
</organism>
<evidence type="ECO:0000313" key="4">
    <source>
        <dbReference type="Proteomes" id="UP000789739"/>
    </source>
</evidence>
<feature type="domain" description="Capsule synthesis protein CapA" evidence="2">
    <location>
        <begin position="108"/>
        <end position="164"/>
    </location>
</feature>
<dbReference type="InterPro" id="IPR019079">
    <property type="entry name" value="Capsule_synth_CapA"/>
</dbReference>
<gene>
    <name evidence="3" type="ORF">PBRASI_LOCUS2159</name>
</gene>
<evidence type="ECO:0000256" key="1">
    <source>
        <dbReference type="ARBA" id="ARBA00005662"/>
    </source>
</evidence>
<dbReference type="InterPro" id="IPR029052">
    <property type="entry name" value="Metallo-depent_PP-like"/>
</dbReference>
<name>A0A9N8WP93_9GLOM</name>
<dbReference type="SUPFAM" id="SSF56300">
    <property type="entry name" value="Metallo-dependent phosphatases"/>
    <property type="match status" value="1"/>
</dbReference>
<dbReference type="Pfam" id="PF09587">
    <property type="entry name" value="PGA_cap"/>
    <property type="match status" value="2"/>
</dbReference>
<dbReference type="EMBL" id="CAJVPI010000161">
    <property type="protein sequence ID" value="CAG8492048.1"/>
    <property type="molecule type" value="Genomic_DNA"/>
</dbReference>
<evidence type="ECO:0000313" key="3">
    <source>
        <dbReference type="EMBL" id="CAG8492048.1"/>
    </source>
</evidence>
<reference evidence="3" key="1">
    <citation type="submission" date="2021-06" db="EMBL/GenBank/DDBJ databases">
        <authorList>
            <person name="Kallberg Y."/>
            <person name="Tangrot J."/>
            <person name="Rosling A."/>
        </authorList>
    </citation>
    <scope>NUCLEOTIDE SEQUENCE</scope>
    <source>
        <strain evidence="3">BR232B</strain>
    </source>
</reference>
<dbReference type="OrthoDB" id="189619at2759"/>